<name>A0AAV2B8B8_9ARAC</name>
<organism evidence="2 3">
    <name type="scientific">Larinioides sclopetarius</name>
    <dbReference type="NCBI Taxonomy" id="280406"/>
    <lineage>
        <taxon>Eukaryota</taxon>
        <taxon>Metazoa</taxon>
        <taxon>Ecdysozoa</taxon>
        <taxon>Arthropoda</taxon>
        <taxon>Chelicerata</taxon>
        <taxon>Arachnida</taxon>
        <taxon>Araneae</taxon>
        <taxon>Araneomorphae</taxon>
        <taxon>Entelegynae</taxon>
        <taxon>Araneoidea</taxon>
        <taxon>Araneidae</taxon>
        <taxon>Larinioides</taxon>
    </lineage>
</organism>
<reference evidence="2 3" key="1">
    <citation type="submission" date="2024-04" db="EMBL/GenBank/DDBJ databases">
        <authorList>
            <person name="Rising A."/>
            <person name="Reimegard J."/>
            <person name="Sonavane S."/>
            <person name="Akerstrom W."/>
            <person name="Nylinder S."/>
            <person name="Hedman E."/>
            <person name="Kallberg Y."/>
        </authorList>
    </citation>
    <scope>NUCLEOTIDE SEQUENCE [LARGE SCALE GENOMIC DNA]</scope>
</reference>
<comment type="similarity">
    <text evidence="1">Belongs to the constitutive coactivator of PPAR-gamma family.</text>
</comment>
<dbReference type="Gene3D" id="3.40.50.1010">
    <property type="entry name" value="5'-nuclease"/>
    <property type="match status" value="1"/>
</dbReference>
<comment type="caution">
    <text evidence="2">The sequence shown here is derived from an EMBL/GenBank/DDBJ whole genome shotgun (WGS) entry which is preliminary data.</text>
</comment>
<dbReference type="EMBL" id="CAXIEN010000307">
    <property type="protein sequence ID" value="CAL1292478.1"/>
    <property type="molecule type" value="Genomic_DNA"/>
</dbReference>
<dbReference type="AlphaFoldDB" id="A0AAV2B8B8"/>
<gene>
    <name evidence="2" type="ORF">LARSCL_LOCUS17683</name>
</gene>
<dbReference type="PANTHER" id="PTHR15976:SF17">
    <property type="entry name" value="CONSTITUTIVE COACTIVATOR OF PEROXISOME PROLIFERATOR-ACTIVATED RECEPTOR GAMMA"/>
    <property type="match status" value="1"/>
</dbReference>
<dbReference type="Proteomes" id="UP001497382">
    <property type="component" value="Unassembled WGS sequence"/>
</dbReference>
<proteinExistence type="inferred from homology"/>
<sequence length="618" mass="71732">MGVKGLLSLVQSCSEACRFVSIEKMAKDHQCAFHCSPVLVVDGSNIIPWLYSYRKYSLESIYGGQWIQFREVLKEFVLKFQSKGIKLVFIFDGNNCEEKMTKWVQRRTERYKEIASIFNDISQNLQEKAIARPHISAGLKILAKFALKELGIDFYQTDQEMDADNYIADYANKNRAVFAILSNDSDFIIFDTKPMLSTYKLRLNQLKTVMYDRCCFAERYLNISPKQLPLFACLMGNDYVPFLTMRDFCQRLAGFENLSKETKVKNLCKLIKQKKWTGNFANKQELSSISCEIFGHEKETRLIKCGLKSYAVNNVPIALTLCMRMSHDFEQAIHERHFNCSNTCIFNLLCKKQYLSSEVLEDGSSFPSALAYREIRQRCYGILFNCFVEPGNAKSVVIEERCWYKKNPNENNNLNEPERIQPLPLRNTSDVIRVECLWFNCSARRRFKIFWHVLQIPMKFDLMMKLPEDQITLSCILNYLIGGRRSGPLLEPLDVAVFVAQAVWKPSSDVIKQLKNPQVYASTVNLATLFINGISAVLMALETCGLPSPYKYTLPWQFFDGKLFHFLYNKAKRHPRVRVLCNDQDEIIERFYKLLPVVTNNTAYDLSIFEWNDILEDF</sequence>
<dbReference type="InterPro" id="IPR026784">
    <property type="entry name" value="Coact_PPARg"/>
</dbReference>
<evidence type="ECO:0000313" key="2">
    <source>
        <dbReference type="EMBL" id="CAL1292478.1"/>
    </source>
</evidence>
<dbReference type="SUPFAM" id="SSF88723">
    <property type="entry name" value="PIN domain-like"/>
    <property type="match status" value="1"/>
</dbReference>
<protein>
    <recommendedName>
        <fullName evidence="4">Constitutive coactivator of peroxisome proliferator-activated receptor gamma</fullName>
    </recommendedName>
</protein>
<dbReference type="GO" id="GO:0005634">
    <property type="term" value="C:nucleus"/>
    <property type="evidence" value="ECO:0007669"/>
    <property type="project" value="TreeGrafter"/>
</dbReference>
<evidence type="ECO:0008006" key="4">
    <source>
        <dbReference type="Google" id="ProtNLM"/>
    </source>
</evidence>
<evidence type="ECO:0000256" key="1">
    <source>
        <dbReference type="ARBA" id="ARBA00009495"/>
    </source>
</evidence>
<dbReference type="PANTHER" id="PTHR15976">
    <property type="entry name" value="CONSTITUTIVE COACTIVATOR OF PEROXISOME PROLIFERATOR-ACTIVATED RECEPTOR GAMMA"/>
    <property type="match status" value="1"/>
</dbReference>
<evidence type="ECO:0000313" key="3">
    <source>
        <dbReference type="Proteomes" id="UP001497382"/>
    </source>
</evidence>
<accession>A0AAV2B8B8</accession>
<keyword evidence="3" id="KW-1185">Reference proteome</keyword>
<dbReference type="InterPro" id="IPR029060">
    <property type="entry name" value="PIN-like_dom_sf"/>
</dbReference>